<feature type="non-terminal residue" evidence="1">
    <location>
        <position position="42"/>
    </location>
</feature>
<proteinExistence type="predicted"/>
<gene>
    <name evidence="1" type="ORF">RMCC_3767</name>
</gene>
<accession>A0A100WEL3</accession>
<evidence type="ECO:0000313" key="2">
    <source>
        <dbReference type="Proteomes" id="UP000069443"/>
    </source>
</evidence>
<reference evidence="2" key="2">
    <citation type="submission" date="2016-02" db="EMBL/GenBank/DDBJ databases">
        <title>Draft genome sequence of five rapidly growing Mycobacterium species.</title>
        <authorList>
            <person name="Katahira K."/>
            <person name="Gotou Y."/>
            <person name="Iida K."/>
            <person name="Ogura Y."/>
            <person name="Hayashi T."/>
        </authorList>
    </citation>
    <scope>NUCLEOTIDE SEQUENCE [LARGE SCALE GENOMIC DNA]</scope>
    <source>
        <strain evidence="2">JCM15298</strain>
    </source>
</reference>
<sequence>MAKYQIPEPCAYAVDGVGVQHTEPGAVVELDAATAEALGQSV</sequence>
<organism evidence="1 2">
    <name type="scientific">Mycolicibacterium canariasense</name>
    <name type="common">Mycobacterium canariasense</name>
    <dbReference type="NCBI Taxonomy" id="228230"/>
    <lineage>
        <taxon>Bacteria</taxon>
        <taxon>Bacillati</taxon>
        <taxon>Actinomycetota</taxon>
        <taxon>Actinomycetes</taxon>
        <taxon>Mycobacteriales</taxon>
        <taxon>Mycobacteriaceae</taxon>
        <taxon>Mycolicibacterium</taxon>
    </lineage>
</organism>
<evidence type="ECO:0000313" key="1">
    <source>
        <dbReference type="EMBL" id="GAS96801.1"/>
    </source>
</evidence>
<reference evidence="2" key="1">
    <citation type="journal article" date="2016" name="Genome Announc.">
        <title>Draft Genome Sequences of Five Rapidly Growing Mycobacterium Species, M. thermoresistibile, M. fortuitum subsp. acetamidolyticum, M. canariasense, M. brisbanense, and M. novocastrense.</title>
        <authorList>
            <person name="Katahira K."/>
            <person name="Ogura Y."/>
            <person name="Gotoh Y."/>
            <person name="Hayashi T."/>
        </authorList>
    </citation>
    <scope>NUCLEOTIDE SEQUENCE [LARGE SCALE GENOMIC DNA]</scope>
    <source>
        <strain evidence="2">JCM15298</strain>
    </source>
</reference>
<comment type="caution">
    <text evidence="1">The sequence shown here is derived from an EMBL/GenBank/DDBJ whole genome shotgun (WGS) entry which is preliminary data.</text>
</comment>
<protein>
    <submittedName>
        <fullName evidence="1">Gp10</fullName>
    </submittedName>
</protein>
<name>A0A100WEL3_MYCCR</name>
<dbReference type="Proteomes" id="UP000069443">
    <property type="component" value="Unassembled WGS sequence"/>
</dbReference>
<dbReference type="EMBL" id="BCSY01000060">
    <property type="protein sequence ID" value="GAS96801.1"/>
    <property type="molecule type" value="Genomic_DNA"/>
</dbReference>
<dbReference type="AlphaFoldDB" id="A0A100WEL3"/>
<keyword evidence="2" id="KW-1185">Reference proteome</keyword>